<dbReference type="EMBL" id="WTVA01000002">
    <property type="protein sequence ID" value="MZR21711.1"/>
    <property type="molecule type" value="Genomic_DNA"/>
</dbReference>
<dbReference type="Gene3D" id="2.40.110.10">
    <property type="entry name" value="Butyryl-CoA Dehydrogenase, subunit A, domain 2"/>
    <property type="match status" value="1"/>
</dbReference>
<evidence type="ECO:0000313" key="3">
    <source>
        <dbReference type="EMBL" id="MZR21711.1"/>
    </source>
</evidence>
<dbReference type="InterPro" id="IPR006091">
    <property type="entry name" value="Acyl-CoA_Oxase/DH_mid-dom"/>
</dbReference>
<dbReference type="GO" id="GO:0050660">
    <property type="term" value="F:flavin adenine dinucleotide binding"/>
    <property type="evidence" value="ECO:0007669"/>
    <property type="project" value="InterPro"/>
</dbReference>
<accession>A0A845MDG4</accession>
<feature type="domain" description="Acyl-CoA dehydrogenase/oxidase N-terminal" evidence="2">
    <location>
        <begin position="12"/>
        <end position="122"/>
    </location>
</feature>
<comment type="caution">
    <text evidence="3">The sequence shown here is derived from an EMBL/GenBank/DDBJ whole genome shotgun (WGS) entry which is preliminary data.</text>
</comment>
<evidence type="ECO:0008006" key="5">
    <source>
        <dbReference type="Google" id="ProtNLM"/>
    </source>
</evidence>
<evidence type="ECO:0000313" key="4">
    <source>
        <dbReference type="Proteomes" id="UP000445696"/>
    </source>
</evidence>
<dbReference type="InterPro" id="IPR037069">
    <property type="entry name" value="AcylCoA_DH/ox_N_sf"/>
</dbReference>
<dbReference type="PANTHER" id="PTHR43884:SF12">
    <property type="entry name" value="ISOVALERYL-COA DEHYDROGENASE, MITOCHONDRIAL-RELATED"/>
    <property type="match status" value="1"/>
</dbReference>
<keyword evidence="4" id="KW-1185">Reference proteome</keyword>
<dbReference type="Pfam" id="PF02770">
    <property type="entry name" value="Acyl-CoA_dh_M"/>
    <property type="match status" value="1"/>
</dbReference>
<dbReference type="Pfam" id="PF02771">
    <property type="entry name" value="Acyl-CoA_dh_N"/>
    <property type="match status" value="1"/>
</dbReference>
<dbReference type="InterPro" id="IPR046373">
    <property type="entry name" value="Acyl-CoA_Oxase/DH_mid-dom_sf"/>
</dbReference>
<dbReference type="OrthoDB" id="8135401at2"/>
<reference evidence="3 4" key="1">
    <citation type="journal article" date="2014" name="Int. J. Syst. Evol. Microbiol.">
        <title>Sneathiella chungangensis sp. nov., isolated from a marine sand, and emended description of the genus Sneathiella.</title>
        <authorList>
            <person name="Siamphan C."/>
            <person name="Kim H."/>
            <person name="Lee J.S."/>
            <person name="Kim W."/>
        </authorList>
    </citation>
    <scope>NUCLEOTIDE SEQUENCE [LARGE SCALE GENOMIC DNA]</scope>
    <source>
        <strain evidence="3 4">KCTC 32476</strain>
    </source>
</reference>
<dbReference type="InterPro" id="IPR013786">
    <property type="entry name" value="AcylCoA_DH/ox_N"/>
</dbReference>
<organism evidence="3 4">
    <name type="scientific">Sneathiella chungangensis</name>
    <dbReference type="NCBI Taxonomy" id="1418234"/>
    <lineage>
        <taxon>Bacteria</taxon>
        <taxon>Pseudomonadati</taxon>
        <taxon>Pseudomonadota</taxon>
        <taxon>Alphaproteobacteria</taxon>
        <taxon>Sneathiellales</taxon>
        <taxon>Sneathiellaceae</taxon>
        <taxon>Sneathiella</taxon>
    </lineage>
</organism>
<dbReference type="Proteomes" id="UP000445696">
    <property type="component" value="Unassembled WGS sequence"/>
</dbReference>
<evidence type="ECO:0000259" key="1">
    <source>
        <dbReference type="Pfam" id="PF02770"/>
    </source>
</evidence>
<dbReference type="InterPro" id="IPR009100">
    <property type="entry name" value="AcylCoA_DH/oxidase_NM_dom_sf"/>
</dbReference>
<protein>
    <recommendedName>
        <fullName evidence="5">Acyl-CoA dehydrogenase</fullName>
    </recommendedName>
</protein>
<dbReference type="Gene3D" id="1.10.540.10">
    <property type="entry name" value="Acyl-CoA dehydrogenase/oxidase, N-terminal domain"/>
    <property type="match status" value="1"/>
</dbReference>
<dbReference type="PANTHER" id="PTHR43884">
    <property type="entry name" value="ACYL-COA DEHYDROGENASE"/>
    <property type="match status" value="1"/>
</dbReference>
<gene>
    <name evidence="3" type="ORF">GQF03_05160</name>
</gene>
<dbReference type="RefSeq" id="WP_161338155.1">
    <property type="nucleotide sequence ID" value="NZ_JBHSDG010000001.1"/>
</dbReference>
<dbReference type="GO" id="GO:0003995">
    <property type="term" value="F:acyl-CoA dehydrogenase activity"/>
    <property type="evidence" value="ECO:0007669"/>
    <property type="project" value="TreeGrafter"/>
</dbReference>
<dbReference type="SUPFAM" id="SSF56645">
    <property type="entry name" value="Acyl-CoA dehydrogenase NM domain-like"/>
    <property type="match status" value="1"/>
</dbReference>
<feature type="domain" description="Acyl-CoA oxidase/dehydrogenase middle" evidence="1">
    <location>
        <begin position="127"/>
        <end position="199"/>
    </location>
</feature>
<proteinExistence type="predicted"/>
<name>A0A845MDG4_9PROT</name>
<dbReference type="AlphaFoldDB" id="A0A845MDG4"/>
<sequence length="374" mass="40281">MDDMTSNNAHTDEITRRLTEFAKSEIRPRRETLISSGKFPKDLWTAFAASGLAGLTVPAEFGGLGADYTYVSKAGHLLNRIGGVPGAAMMFMSHWLITRLHIAGDAPPDIKERLLPELSKGDKTISVAISEPGAGAHAKFLKTTARRDGDMFVINGEKAYLTNGPIADHFIVLAITKEEEARKEFSAILVPATTDGLHKTEGVKIDFLHPCPHGGITMKDCRVPVANMIGTAGKAFARTSLRMRAIEDAVGAGGQVGSMFCLLDDIATDAPEALAADIGAVATKLLALDVIASRLAVMADEAGENVQLLLELQLGFHQQCQSCANSFGDLLEKMPAPRRPEVDLLYRDITKSLNIARNAHAVRLTKIGRARMNK</sequence>
<evidence type="ECO:0000259" key="2">
    <source>
        <dbReference type="Pfam" id="PF02771"/>
    </source>
</evidence>